<name>A0AAF0AIT0_9GAMM</name>
<keyword evidence="3" id="KW-1185">Reference proteome</keyword>
<evidence type="ECO:0000313" key="2">
    <source>
        <dbReference type="EMBL" id="WBE24730.1"/>
    </source>
</evidence>
<evidence type="ECO:0000259" key="1">
    <source>
        <dbReference type="SMART" id="SM00894"/>
    </source>
</evidence>
<dbReference type="Pfam" id="PF05901">
    <property type="entry name" value="Excalibur"/>
    <property type="match status" value="1"/>
</dbReference>
<sequence length="106" mass="11714">MKKIIFILLIAGGWYVNKNGWPEFLQRSSSPVISNTSTPAKSPAAPLTFAPHSTATAPSSAFRCDGRQHCSQMRSYEEAVYFLRNCPNTKMDGDGDGIPCERQFGR</sequence>
<dbReference type="EMBL" id="CP114976">
    <property type="protein sequence ID" value="WBE24730.1"/>
    <property type="molecule type" value="Genomic_DNA"/>
</dbReference>
<dbReference type="KEGG" id="dce:O6P33_10190"/>
<reference evidence="2 3" key="1">
    <citation type="submission" date="2022-12" db="EMBL/GenBank/DDBJ databases">
        <title>Coexistence and Characterization of a Novel Tigecycline Resistance gene tet(X) variant and blaNDM-1 in a Pseudomonas caeni Isolate of Chicken Origin.</title>
        <authorList>
            <person name="Lu X."/>
            <person name="Zhang L."/>
            <person name="Li R."/>
            <person name="Wang Z."/>
        </authorList>
    </citation>
    <scope>NUCLEOTIDE SEQUENCE [LARGE SCALE GENOMIC DNA]</scope>
    <source>
        <strain evidence="2 3">CE14</strain>
    </source>
</reference>
<evidence type="ECO:0000313" key="3">
    <source>
        <dbReference type="Proteomes" id="UP001212189"/>
    </source>
</evidence>
<gene>
    <name evidence="2" type="ORF">O6P33_10190</name>
</gene>
<organism evidence="2 3">
    <name type="scientific">Denitrificimonas caeni</name>
    <dbReference type="NCBI Taxonomy" id="521720"/>
    <lineage>
        <taxon>Bacteria</taxon>
        <taxon>Pseudomonadati</taxon>
        <taxon>Pseudomonadota</taxon>
        <taxon>Gammaproteobacteria</taxon>
        <taxon>Pseudomonadales</taxon>
        <taxon>Pseudomonadaceae</taxon>
        <taxon>Denitrificimonas</taxon>
    </lineage>
</organism>
<dbReference type="SMART" id="SM00894">
    <property type="entry name" value="Excalibur"/>
    <property type="match status" value="1"/>
</dbReference>
<dbReference type="InterPro" id="IPR008613">
    <property type="entry name" value="Excalibur_Ca-bd_domain"/>
</dbReference>
<protein>
    <submittedName>
        <fullName evidence="2">Excalibur calcium-binding domain-containing protein</fullName>
    </submittedName>
</protein>
<proteinExistence type="predicted"/>
<feature type="domain" description="Excalibur calcium-binding" evidence="1">
    <location>
        <begin position="66"/>
        <end position="101"/>
    </location>
</feature>
<accession>A0AAF0AIT0</accession>
<dbReference type="RefSeq" id="WP_269817674.1">
    <property type="nucleotide sequence ID" value="NZ_CP114976.1"/>
</dbReference>
<dbReference type="AlphaFoldDB" id="A0AAF0AIT0"/>
<dbReference type="Proteomes" id="UP001212189">
    <property type="component" value="Chromosome"/>
</dbReference>